<dbReference type="PANTHER" id="PTHR30462:SF1">
    <property type="entry name" value="INTERMEMBRANE TRANSPORT PROTEIN YEBS"/>
    <property type="match status" value="1"/>
</dbReference>
<evidence type="ECO:0000256" key="5">
    <source>
        <dbReference type="ARBA" id="ARBA00022692"/>
    </source>
</evidence>
<evidence type="ECO:0000313" key="11">
    <source>
        <dbReference type="Proteomes" id="UP000050463"/>
    </source>
</evidence>
<dbReference type="EMBL" id="LIZK01000006">
    <property type="protein sequence ID" value="KPL93443.1"/>
    <property type="molecule type" value="Genomic_DNA"/>
</dbReference>
<sequence length="451" mass="50028">MGGRVTSPSETNSLSTQHQLSTESPLTTKSPLATKSPLRTKHLCDSSSVRLCQGCELPVDKMDIPLGKSAYCPRCGTQLYRGGTPSLSGNLAIAITCLLLFIPSHFFEFISIRLIGVMIPATLPSGVFTLMGEGFPLLGLLILFCSSIAPLLVCTSVLVTHAALRFKIFTPFRYALSIIQTLKHWMMLDVFLVSLAVSCFKLQDYSDIFVGPGLVGLILLQLFSVLLVSRISVRRYWEAWAQESDYSFVESKNVHCHNCHLSQPDGHTCVRCHHDLYHRKPYSIQKTWALLFAASVAIIPANVIPISILITNGQRLEDTIISGVASLINSDMYGIAAIIFIASIVVPVAKILGLTYILICIKMKRAVYHRQRMTIYFIVKWVGKWSVMDLFVISIMMTLVDRGQILNFTPGYGAVAFGVVVVLTMLAAESLDPRLIWDNYTSKDESVNEQR</sequence>
<keyword evidence="7 9" id="KW-0472">Membrane</keyword>
<evidence type="ECO:0000256" key="3">
    <source>
        <dbReference type="ARBA" id="ARBA00022475"/>
    </source>
</evidence>
<comment type="caution">
    <text evidence="10">The sequence shown here is derived from an EMBL/GenBank/DDBJ whole genome shotgun (WGS) entry which is preliminary data.</text>
</comment>
<evidence type="ECO:0000313" key="10">
    <source>
        <dbReference type="EMBL" id="KPL93443.1"/>
    </source>
</evidence>
<feature type="transmembrane region" description="Helical" evidence="9">
    <location>
        <begin position="209"/>
        <end position="228"/>
    </location>
</feature>
<feature type="transmembrane region" description="Helical" evidence="9">
    <location>
        <begin position="137"/>
        <end position="164"/>
    </location>
</feature>
<keyword evidence="3" id="KW-1003">Cell membrane</keyword>
<gene>
    <name evidence="10" type="ORF">AN168_15890</name>
</gene>
<evidence type="ECO:0000256" key="9">
    <source>
        <dbReference type="SAM" id="Phobius"/>
    </source>
</evidence>
<evidence type="ECO:0000256" key="4">
    <source>
        <dbReference type="ARBA" id="ARBA00022519"/>
    </source>
</evidence>
<reference evidence="10 11" key="1">
    <citation type="submission" date="2015-08" db="EMBL/GenBank/DDBJ databases">
        <title>Draft Genome Sequence of Vibrio splendidus UCD-SED7.</title>
        <authorList>
            <person name="Lee R.D."/>
            <person name="Lang J.M."/>
            <person name="Coil D.A."/>
            <person name="Jospin G."/>
            <person name="Eisen J.A."/>
        </authorList>
    </citation>
    <scope>NUCLEOTIDE SEQUENCE [LARGE SCALE GENOMIC DNA]</scope>
    <source>
        <strain evidence="10 11">UCD-SED7</strain>
    </source>
</reference>
<keyword evidence="5 9" id="KW-0812">Transmembrane</keyword>
<evidence type="ECO:0000256" key="8">
    <source>
        <dbReference type="SAM" id="MobiDB-lite"/>
    </source>
</evidence>
<dbReference type="AlphaFoldDB" id="A0A837NND3"/>
<dbReference type="Proteomes" id="UP000050463">
    <property type="component" value="Unassembled WGS sequence"/>
</dbReference>
<feature type="transmembrane region" description="Helical" evidence="9">
    <location>
        <begin position="288"/>
        <end position="312"/>
    </location>
</feature>
<dbReference type="RefSeq" id="WP_054547710.1">
    <property type="nucleotide sequence ID" value="NZ_CAWOYR010000202.1"/>
</dbReference>
<feature type="transmembrane region" description="Helical" evidence="9">
    <location>
        <begin position="411"/>
        <end position="428"/>
    </location>
</feature>
<keyword evidence="4" id="KW-0997">Cell inner membrane</keyword>
<dbReference type="InterPro" id="IPR051800">
    <property type="entry name" value="PqiA-PqiB_transport"/>
</dbReference>
<dbReference type="Pfam" id="PF04403">
    <property type="entry name" value="PqiA"/>
    <property type="match status" value="2"/>
</dbReference>
<accession>A0A837NND3</accession>
<dbReference type="InterPro" id="IPR005219">
    <property type="entry name" value="PqiA-like_proteobact"/>
</dbReference>
<feature type="transmembrane region" description="Helical" evidence="9">
    <location>
        <begin position="373"/>
        <end position="399"/>
    </location>
</feature>
<proteinExistence type="inferred from homology"/>
<comment type="similarity">
    <text evidence="2">Belongs to the PqiA family.</text>
</comment>
<feature type="transmembrane region" description="Helical" evidence="9">
    <location>
        <begin position="332"/>
        <end position="361"/>
    </location>
</feature>
<evidence type="ECO:0000256" key="7">
    <source>
        <dbReference type="ARBA" id="ARBA00023136"/>
    </source>
</evidence>
<dbReference type="GO" id="GO:0005886">
    <property type="term" value="C:plasma membrane"/>
    <property type="evidence" value="ECO:0007669"/>
    <property type="project" value="UniProtKB-SubCell"/>
</dbReference>
<name>A0A837NND3_VIBSP</name>
<dbReference type="NCBIfam" id="TIGR00155">
    <property type="entry name" value="pqiA_fam"/>
    <property type="match status" value="1"/>
</dbReference>
<evidence type="ECO:0000256" key="2">
    <source>
        <dbReference type="ARBA" id="ARBA00007555"/>
    </source>
</evidence>
<evidence type="ECO:0000256" key="6">
    <source>
        <dbReference type="ARBA" id="ARBA00022989"/>
    </source>
</evidence>
<dbReference type="InterPro" id="IPR007498">
    <property type="entry name" value="PqiA-like"/>
</dbReference>
<protein>
    <submittedName>
        <fullName evidence="10">Paraquat-inducible protein A</fullName>
    </submittedName>
</protein>
<feature type="transmembrane region" description="Helical" evidence="9">
    <location>
        <begin position="87"/>
        <end position="107"/>
    </location>
</feature>
<feature type="region of interest" description="Disordered" evidence="8">
    <location>
        <begin position="1"/>
        <end position="33"/>
    </location>
</feature>
<keyword evidence="6 9" id="KW-1133">Transmembrane helix</keyword>
<organism evidence="10 11">
    <name type="scientific">Vibrio splendidus</name>
    <dbReference type="NCBI Taxonomy" id="29497"/>
    <lineage>
        <taxon>Bacteria</taxon>
        <taxon>Pseudomonadati</taxon>
        <taxon>Pseudomonadota</taxon>
        <taxon>Gammaproteobacteria</taxon>
        <taxon>Vibrionales</taxon>
        <taxon>Vibrionaceae</taxon>
        <taxon>Vibrio</taxon>
    </lineage>
</organism>
<dbReference type="PANTHER" id="PTHR30462">
    <property type="entry name" value="INTERMEMBRANE TRANSPORT PROTEIN PQIB-RELATED"/>
    <property type="match status" value="1"/>
</dbReference>
<comment type="subcellular location">
    <subcellularLocation>
        <location evidence="1">Cell inner membrane</location>
        <topology evidence="1">Multi-pass membrane protein</topology>
    </subcellularLocation>
</comment>
<evidence type="ECO:0000256" key="1">
    <source>
        <dbReference type="ARBA" id="ARBA00004429"/>
    </source>
</evidence>